<reference evidence="1 2" key="1">
    <citation type="submission" date="2019-05" db="EMBL/GenBank/DDBJ databases">
        <title>Another draft genome of Portunus trituberculatus and its Hox gene families provides insights of decapod evolution.</title>
        <authorList>
            <person name="Jeong J.-H."/>
            <person name="Song I."/>
            <person name="Kim S."/>
            <person name="Choi T."/>
            <person name="Kim D."/>
            <person name="Ryu S."/>
            <person name="Kim W."/>
        </authorList>
    </citation>
    <scope>NUCLEOTIDE SEQUENCE [LARGE SCALE GENOMIC DNA]</scope>
    <source>
        <tissue evidence="1">Muscle</tissue>
    </source>
</reference>
<protein>
    <submittedName>
        <fullName evidence="1">Uncharacterized protein</fullName>
    </submittedName>
</protein>
<proteinExistence type="predicted"/>
<comment type="caution">
    <text evidence="1">The sequence shown here is derived from an EMBL/GenBank/DDBJ whole genome shotgun (WGS) entry which is preliminary data.</text>
</comment>
<evidence type="ECO:0000313" key="2">
    <source>
        <dbReference type="Proteomes" id="UP000324222"/>
    </source>
</evidence>
<name>A0A5B7FW26_PORTR</name>
<keyword evidence="2" id="KW-1185">Reference proteome</keyword>
<dbReference type="EMBL" id="VSRR010010515">
    <property type="protein sequence ID" value="MPC51930.1"/>
    <property type="molecule type" value="Genomic_DNA"/>
</dbReference>
<accession>A0A5B7FW26</accession>
<sequence>MCPCHQQATPSQRCDFQYYTNSIPFSVCMDSEDTSASPSPVESKRFVHIIDMCAAVVIGDQYIGPTCVQKVSVSIRNAPVGSCVLSYPDSVRVQRLTVEGTLSSVRDDHFTDALVNNLTGSFVTLRNGVHLGFVDEAFFRNPTTLITAEFLHSMLLVVPLEELATQLETHIKVVDYPEVRIHICELLDIHREAIALAG</sequence>
<gene>
    <name evidence="1" type="ORF">E2C01_045787</name>
</gene>
<evidence type="ECO:0000313" key="1">
    <source>
        <dbReference type="EMBL" id="MPC51930.1"/>
    </source>
</evidence>
<dbReference type="AlphaFoldDB" id="A0A5B7FW26"/>
<organism evidence="1 2">
    <name type="scientific">Portunus trituberculatus</name>
    <name type="common">Swimming crab</name>
    <name type="synonym">Neptunus trituberculatus</name>
    <dbReference type="NCBI Taxonomy" id="210409"/>
    <lineage>
        <taxon>Eukaryota</taxon>
        <taxon>Metazoa</taxon>
        <taxon>Ecdysozoa</taxon>
        <taxon>Arthropoda</taxon>
        <taxon>Crustacea</taxon>
        <taxon>Multicrustacea</taxon>
        <taxon>Malacostraca</taxon>
        <taxon>Eumalacostraca</taxon>
        <taxon>Eucarida</taxon>
        <taxon>Decapoda</taxon>
        <taxon>Pleocyemata</taxon>
        <taxon>Brachyura</taxon>
        <taxon>Eubrachyura</taxon>
        <taxon>Portunoidea</taxon>
        <taxon>Portunidae</taxon>
        <taxon>Portuninae</taxon>
        <taxon>Portunus</taxon>
    </lineage>
</organism>
<dbReference type="Proteomes" id="UP000324222">
    <property type="component" value="Unassembled WGS sequence"/>
</dbReference>